<accession>A0AAF0ENP6</accession>
<dbReference type="SUPFAM" id="SSF103506">
    <property type="entry name" value="Mitochondrial carrier"/>
    <property type="match status" value="1"/>
</dbReference>
<keyword evidence="6" id="KW-1133">Transmembrane helix</keyword>
<keyword evidence="7" id="KW-0496">Mitochondrion</keyword>
<keyword evidence="8 9" id="KW-0472">Membrane</keyword>
<evidence type="ECO:0000256" key="9">
    <source>
        <dbReference type="PROSITE-ProRule" id="PRU00282"/>
    </source>
</evidence>
<reference evidence="11" key="1">
    <citation type="submission" date="2023-03" db="EMBL/GenBank/DDBJ databases">
        <title>Mating type loci evolution in Malassezia.</title>
        <authorList>
            <person name="Coelho M.A."/>
        </authorList>
    </citation>
    <scope>NUCLEOTIDE SEQUENCE</scope>
    <source>
        <strain evidence="11">CBS 11721</strain>
    </source>
</reference>
<dbReference type="PANTHER" id="PTHR45624:SF31">
    <property type="entry name" value="MITOCHONDRIAL ORNITHINE TRANSPORTER 1"/>
    <property type="match status" value="1"/>
</dbReference>
<name>A0AAF0ENP6_9BASI</name>
<evidence type="ECO:0000313" key="12">
    <source>
        <dbReference type="Proteomes" id="UP001219933"/>
    </source>
</evidence>
<feature type="repeat" description="Solcar" evidence="9">
    <location>
        <begin position="6"/>
        <end position="91"/>
    </location>
</feature>
<evidence type="ECO:0000256" key="4">
    <source>
        <dbReference type="ARBA" id="ARBA00022692"/>
    </source>
</evidence>
<dbReference type="Pfam" id="PF00153">
    <property type="entry name" value="Mito_carr"/>
    <property type="match status" value="3"/>
</dbReference>
<evidence type="ECO:0000256" key="7">
    <source>
        <dbReference type="ARBA" id="ARBA00023128"/>
    </source>
</evidence>
<evidence type="ECO:0000256" key="1">
    <source>
        <dbReference type="ARBA" id="ARBA00004225"/>
    </source>
</evidence>
<evidence type="ECO:0000256" key="5">
    <source>
        <dbReference type="ARBA" id="ARBA00022737"/>
    </source>
</evidence>
<keyword evidence="3 10" id="KW-0813">Transport</keyword>
<gene>
    <name evidence="11" type="primary">ORT1</name>
    <name evidence="11" type="ORF">MCUN1_000806</name>
</gene>
<evidence type="ECO:0000256" key="10">
    <source>
        <dbReference type="RuleBase" id="RU000488"/>
    </source>
</evidence>
<comment type="similarity">
    <text evidence="2 10">Belongs to the mitochondrial carrier (TC 2.A.29) family.</text>
</comment>
<evidence type="ECO:0000256" key="2">
    <source>
        <dbReference type="ARBA" id="ARBA00006375"/>
    </source>
</evidence>
<dbReference type="InterPro" id="IPR023395">
    <property type="entry name" value="MCP_dom_sf"/>
</dbReference>
<feature type="repeat" description="Solcar" evidence="9">
    <location>
        <begin position="211"/>
        <end position="297"/>
    </location>
</feature>
<evidence type="ECO:0000256" key="6">
    <source>
        <dbReference type="ARBA" id="ARBA00022989"/>
    </source>
</evidence>
<dbReference type="PROSITE" id="PS50920">
    <property type="entry name" value="SOLCAR"/>
    <property type="match status" value="3"/>
</dbReference>
<feature type="repeat" description="Solcar" evidence="9">
    <location>
        <begin position="104"/>
        <end position="191"/>
    </location>
</feature>
<organism evidence="11 12">
    <name type="scientific">Malassezia cuniculi</name>
    <dbReference type="NCBI Taxonomy" id="948313"/>
    <lineage>
        <taxon>Eukaryota</taxon>
        <taxon>Fungi</taxon>
        <taxon>Dikarya</taxon>
        <taxon>Basidiomycota</taxon>
        <taxon>Ustilaginomycotina</taxon>
        <taxon>Malasseziomycetes</taxon>
        <taxon>Malasseziales</taxon>
        <taxon>Malasseziaceae</taxon>
        <taxon>Malassezia</taxon>
    </lineage>
</organism>
<keyword evidence="5" id="KW-0677">Repeat</keyword>
<sequence length="303" mass="32675">MSQGDNQRLSRASRDVIFGSIIEHPFDLIKVRLQTQPMHPVPQYAGAFDCFRKLVAAEGVKGLFSGVSMPLLGATLENATLFVTYNQVQHVLRVVNGIDEATALPFAMLGVAAGASGAMTGFVLTPFELIKCKMQVQTMAGGAVRSPISLIAQVVRESGPSGLWLGLSGTLLRETGGGVAWFLTFEAITKNLVAMHKKTRPSFEKKDLSAPELMVSGAASGIAYNTSLFPADTVKSAMQTERELGGTGAKTGFWKTFLRIYRTRGIAGLYAGLGVTCLRSAPSSALVFYTYNKLEHLFDHYEL</sequence>
<proteinExistence type="inferred from homology"/>
<keyword evidence="4 9" id="KW-0812">Transmembrane</keyword>
<dbReference type="EMBL" id="CP119877">
    <property type="protein sequence ID" value="WFD33978.1"/>
    <property type="molecule type" value="Genomic_DNA"/>
</dbReference>
<comment type="subcellular location">
    <subcellularLocation>
        <location evidence="1">Mitochondrion membrane</location>
        <topology evidence="1">Multi-pass membrane protein</topology>
    </subcellularLocation>
</comment>
<dbReference type="GO" id="GO:0000064">
    <property type="term" value="F:L-ornithine transmembrane transporter activity"/>
    <property type="evidence" value="ECO:0007669"/>
    <property type="project" value="TreeGrafter"/>
</dbReference>
<dbReference type="AlphaFoldDB" id="A0AAF0ENP6"/>
<dbReference type="InterPro" id="IPR050567">
    <property type="entry name" value="Mitochondrial_Carrier"/>
</dbReference>
<protein>
    <submittedName>
        <fullName evidence="11">Mitochondrial ornithine carrier protein</fullName>
    </submittedName>
</protein>
<dbReference type="Gene3D" id="1.50.40.10">
    <property type="entry name" value="Mitochondrial carrier domain"/>
    <property type="match status" value="1"/>
</dbReference>
<evidence type="ECO:0000256" key="3">
    <source>
        <dbReference type="ARBA" id="ARBA00022448"/>
    </source>
</evidence>
<evidence type="ECO:0000313" key="11">
    <source>
        <dbReference type="EMBL" id="WFD33978.1"/>
    </source>
</evidence>
<dbReference type="GO" id="GO:0031966">
    <property type="term" value="C:mitochondrial membrane"/>
    <property type="evidence" value="ECO:0007669"/>
    <property type="project" value="UniProtKB-SubCell"/>
</dbReference>
<dbReference type="PANTHER" id="PTHR45624">
    <property type="entry name" value="MITOCHONDRIAL BASIC AMINO ACIDS TRANSPORTER-RELATED"/>
    <property type="match status" value="1"/>
</dbReference>
<dbReference type="InterPro" id="IPR018108">
    <property type="entry name" value="MCP_transmembrane"/>
</dbReference>
<dbReference type="Proteomes" id="UP001219933">
    <property type="component" value="Chromosome 1"/>
</dbReference>
<dbReference type="GO" id="GO:1990575">
    <property type="term" value="P:mitochondrial L-ornithine transmembrane transport"/>
    <property type="evidence" value="ECO:0007669"/>
    <property type="project" value="TreeGrafter"/>
</dbReference>
<evidence type="ECO:0000256" key="8">
    <source>
        <dbReference type="ARBA" id="ARBA00023136"/>
    </source>
</evidence>
<keyword evidence="12" id="KW-1185">Reference proteome</keyword>